<dbReference type="Proteomes" id="UP000001075">
    <property type="component" value="Unassembled WGS sequence"/>
</dbReference>
<dbReference type="InParanoid" id="G3IQ21"/>
<name>G3IQ21_CRIGR</name>
<evidence type="ECO:0000313" key="2">
    <source>
        <dbReference type="Proteomes" id="UP000001075"/>
    </source>
</evidence>
<dbReference type="EMBL" id="JH022306">
    <property type="protein sequence ID" value="EGV91250.1"/>
    <property type="molecule type" value="Genomic_DNA"/>
</dbReference>
<protein>
    <submittedName>
        <fullName evidence="1">Uncharacterized protein</fullName>
    </submittedName>
</protein>
<proteinExistence type="predicted"/>
<evidence type="ECO:0000313" key="1">
    <source>
        <dbReference type="EMBL" id="EGV91250.1"/>
    </source>
</evidence>
<accession>G3IQ21</accession>
<gene>
    <name evidence="1" type="ORF">I79_026109</name>
</gene>
<dbReference type="AlphaFoldDB" id="G3IQ21"/>
<reference evidence="2" key="1">
    <citation type="journal article" date="2011" name="Nat. Biotechnol.">
        <title>The genomic sequence of the Chinese hamster ovary (CHO)-K1 cell line.</title>
        <authorList>
            <person name="Xu X."/>
            <person name="Nagarajan H."/>
            <person name="Lewis N.E."/>
            <person name="Pan S."/>
            <person name="Cai Z."/>
            <person name="Liu X."/>
            <person name="Chen W."/>
            <person name="Xie M."/>
            <person name="Wang W."/>
            <person name="Hammond S."/>
            <person name="Andersen M.R."/>
            <person name="Neff N."/>
            <person name="Passarelli B."/>
            <person name="Koh W."/>
            <person name="Fan H.C."/>
            <person name="Wang J."/>
            <person name="Gui Y."/>
            <person name="Lee K.H."/>
            <person name="Betenbaugh M.J."/>
            <person name="Quake S.R."/>
            <person name="Famili I."/>
            <person name="Palsson B.O."/>
            <person name="Wang J."/>
        </authorList>
    </citation>
    <scope>NUCLEOTIDE SEQUENCE [LARGE SCALE GENOMIC DNA]</scope>
    <source>
        <strain evidence="2">CHO K1 cell line</strain>
    </source>
</reference>
<organism evidence="1 2">
    <name type="scientific">Cricetulus griseus</name>
    <name type="common">Chinese hamster</name>
    <name type="synonym">Cricetulus barabensis griseus</name>
    <dbReference type="NCBI Taxonomy" id="10029"/>
    <lineage>
        <taxon>Eukaryota</taxon>
        <taxon>Metazoa</taxon>
        <taxon>Chordata</taxon>
        <taxon>Craniata</taxon>
        <taxon>Vertebrata</taxon>
        <taxon>Euteleostomi</taxon>
        <taxon>Mammalia</taxon>
        <taxon>Eutheria</taxon>
        <taxon>Euarchontoglires</taxon>
        <taxon>Glires</taxon>
        <taxon>Rodentia</taxon>
        <taxon>Myomorpha</taxon>
        <taxon>Muroidea</taxon>
        <taxon>Cricetidae</taxon>
        <taxon>Cricetinae</taxon>
        <taxon>Cricetulus</taxon>
    </lineage>
</organism>
<sequence length="64" mass="7378">MSEVWRWLCVGSWEEQSPWRRPEMVPAGHSRPRGALSSSTLLSCQALGRRLRWRQLGVEIFPGV</sequence>